<evidence type="ECO:0000313" key="1">
    <source>
        <dbReference type="EMBL" id="OUJ72896.1"/>
    </source>
</evidence>
<name>A0A243WBY5_9BACT</name>
<reference evidence="1 2" key="1">
    <citation type="submission" date="2017-01" db="EMBL/GenBank/DDBJ databases">
        <title>A new Hymenobacter.</title>
        <authorList>
            <person name="Liang Y."/>
            <person name="Feng F."/>
        </authorList>
    </citation>
    <scope>NUCLEOTIDE SEQUENCE [LARGE SCALE GENOMIC DNA]</scope>
    <source>
        <strain evidence="1">MIMBbqt21</strain>
    </source>
</reference>
<dbReference type="AlphaFoldDB" id="A0A243WBY5"/>
<dbReference type="Proteomes" id="UP000194873">
    <property type="component" value="Unassembled WGS sequence"/>
</dbReference>
<sequence>MTKLECYCPANTPTPNEAIAFDATGKVTMYKDGQVQETGTYELAQGSTSCAADTTLINFTWPSYAPTASYSLRDGVLIIDQGLCLDAPRKTYKSAAAPKKE</sequence>
<evidence type="ECO:0000313" key="2">
    <source>
        <dbReference type="Proteomes" id="UP000194873"/>
    </source>
</evidence>
<keyword evidence="2" id="KW-1185">Reference proteome</keyword>
<accession>A0A243WBY5</accession>
<proteinExistence type="predicted"/>
<protein>
    <submittedName>
        <fullName evidence="1">Uncharacterized protein</fullName>
    </submittedName>
</protein>
<dbReference type="EMBL" id="MTSE01000008">
    <property type="protein sequence ID" value="OUJ72896.1"/>
    <property type="molecule type" value="Genomic_DNA"/>
</dbReference>
<gene>
    <name evidence="1" type="ORF">BXP70_16465</name>
</gene>
<organism evidence="1 2">
    <name type="scientific">Hymenobacter crusticola</name>
    <dbReference type="NCBI Taxonomy" id="1770526"/>
    <lineage>
        <taxon>Bacteria</taxon>
        <taxon>Pseudomonadati</taxon>
        <taxon>Bacteroidota</taxon>
        <taxon>Cytophagia</taxon>
        <taxon>Cytophagales</taxon>
        <taxon>Hymenobacteraceae</taxon>
        <taxon>Hymenobacter</taxon>
    </lineage>
</organism>
<comment type="caution">
    <text evidence="1">The sequence shown here is derived from an EMBL/GenBank/DDBJ whole genome shotgun (WGS) entry which is preliminary data.</text>
</comment>